<dbReference type="Proteomes" id="UP001163152">
    <property type="component" value="Chromosome"/>
</dbReference>
<evidence type="ECO:0000256" key="1">
    <source>
        <dbReference type="SAM" id="MobiDB-lite"/>
    </source>
</evidence>
<name>A0A9E8ZHF0_9CYAN</name>
<dbReference type="RefSeq" id="WP_268607994.1">
    <property type="nucleotide sequence ID" value="NZ_CP113797.1"/>
</dbReference>
<sequence>MADQLCSPTARTHQSVATALLAQRRTVLLRRYRKGRPSTTPHSQSPVRFWDHRSPLAIALTNHVLGAFAITANPQTTASTDNLLGGFGLTDHAKERVQGLAYPTDNPQVRRGFKAENESFEGDALGQ</sequence>
<proteinExistence type="predicted"/>
<dbReference type="AlphaFoldDB" id="A0A9E8ZHF0"/>
<evidence type="ECO:0000313" key="2">
    <source>
        <dbReference type="EMBL" id="WAL58571.1"/>
    </source>
</evidence>
<dbReference type="EMBL" id="CP113797">
    <property type="protein sequence ID" value="WAL58571.1"/>
    <property type="molecule type" value="Genomic_DNA"/>
</dbReference>
<feature type="region of interest" description="Disordered" evidence="1">
    <location>
        <begin position="103"/>
        <end position="127"/>
    </location>
</feature>
<protein>
    <submittedName>
        <fullName evidence="2">Uncharacterized protein</fullName>
    </submittedName>
</protein>
<gene>
    <name evidence="2" type="ORF">OXH18_15445</name>
</gene>
<accession>A0A9E8ZHF0</accession>
<reference evidence="2" key="1">
    <citation type="submission" date="2022-12" db="EMBL/GenBank/DDBJ databases">
        <title>Polyphasic identification of a Novel Hot-Spring Cyanobacterium Ocullathermofonsia sinensis gen nov. sp. nov. and Genomic Insights on its Adaptations to the Thermal Habitat.</title>
        <authorList>
            <person name="Daroch M."/>
            <person name="Tang J."/>
            <person name="Jiang Y."/>
        </authorList>
    </citation>
    <scope>NUCLEOTIDE SEQUENCE</scope>
    <source>
        <strain evidence="2">PKUAC-SCTA174</strain>
    </source>
</reference>
<keyword evidence="3" id="KW-1185">Reference proteome</keyword>
<dbReference type="KEGG" id="tsin:OXH18_15445"/>
<evidence type="ECO:0000313" key="3">
    <source>
        <dbReference type="Proteomes" id="UP001163152"/>
    </source>
</evidence>
<organism evidence="2 3">
    <name type="scientific">Thermocoleostomius sinensis A174</name>
    <dbReference type="NCBI Taxonomy" id="2016057"/>
    <lineage>
        <taxon>Bacteria</taxon>
        <taxon>Bacillati</taxon>
        <taxon>Cyanobacteriota</taxon>
        <taxon>Cyanophyceae</taxon>
        <taxon>Oculatellales</taxon>
        <taxon>Oculatellaceae</taxon>
        <taxon>Thermocoleostomius</taxon>
    </lineage>
</organism>